<organism evidence="1 2">
    <name type="scientific">Aureobasidium melanogenum</name>
    <name type="common">Aureobasidium pullulans var. melanogenum</name>
    <dbReference type="NCBI Taxonomy" id="46634"/>
    <lineage>
        <taxon>Eukaryota</taxon>
        <taxon>Fungi</taxon>
        <taxon>Dikarya</taxon>
        <taxon>Ascomycota</taxon>
        <taxon>Pezizomycotina</taxon>
        <taxon>Dothideomycetes</taxon>
        <taxon>Dothideomycetidae</taxon>
        <taxon>Dothideales</taxon>
        <taxon>Saccotheciaceae</taxon>
        <taxon>Aureobasidium</taxon>
    </lineage>
</organism>
<evidence type="ECO:0000313" key="1">
    <source>
        <dbReference type="EMBL" id="KAH0217631.1"/>
    </source>
</evidence>
<dbReference type="AlphaFoldDB" id="A0A9P8GCG4"/>
<reference evidence="1" key="2">
    <citation type="submission" date="2021-08" db="EMBL/GenBank/DDBJ databases">
        <authorList>
            <person name="Gostincar C."/>
            <person name="Sun X."/>
            <person name="Song Z."/>
            <person name="Gunde-Cimerman N."/>
        </authorList>
    </citation>
    <scope>NUCLEOTIDE SEQUENCE</scope>
    <source>
        <strain evidence="1">EXF-8016</strain>
    </source>
</reference>
<sequence length="195" mass="22162">MDDTILQEDLDQAWSYNSDLMNTMVKWALELQRRGAEFDEETAERCIGLGERIATRLELSMGANKRRAETAKKEADKSAKKMTHYIADRAIRDAVSRLDTQLRSQTPQNSVVAFVVAMSFEHPQSNDKQRDLEARIKAKMGLSILDASDESKEFAEKVGVFEEKAGELALEFAIEDAKKMIDENMRKLAMARRTL</sequence>
<comment type="caution">
    <text evidence="1">The sequence shown here is derived from an EMBL/GenBank/DDBJ whole genome shotgun (WGS) entry which is preliminary data.</text>
</comment>
<dbReference type="EMBL" id="JAHFYH010000055">
    <property type="protein sequence ID" value="KAH0217631.1"/>
    <property type="molecule type" value="Genomic_DNA"/>
</dbReference>
<accession>A0A9P8GCG4</accession>
<evidence type="ECO:0000313" key="2">
    <source>
        <dbReference type="Proteomes" id="UP000767238"/>
    </source>
</evidence>
<feature type="non-terminal residue" evidence="1">
    <location>
        <position position="195"/>
    </location>
</feature>
<name>A0A9P8GCG4_AURME</name>
<gene>
    <name evidence="1" type="ORF">KCV03_g7029</name>
</gene>
<reference evidence="1" key="1">
    <citation type="journal article" date="2021" name="J Fungi (Basel)">
        <title>Virulence traits and population genomics of the black yeast Aureobasidium melanogenum.</title>
        <authorList>
            <person name="Cernosa A."/>
            <person name="Sun X."/>
            <person name="Gostincar C."/>
            <person name="Fang C."/>
            <person name="Gunde-Cimerman N."/>
            <person name="Song Z."/>
        </authorList>
    </citation>
    <scope>NUCLEOTIDE SEQUENCE</scope>
    <source>
        <strain evidence="1">EXF-8016</strain>
    </source>
</reference>
<protein>
    <submittedName>
        <fullName evidence="1">Uncharacterized protein</fullName>
    </submittedName>
</protein>
<proteinExistence type="predicted"/>
<dbReference type="Proteomes" id="UP000767238">
    <property type="component" value="Unassembled WGS sequence"/>
</dbReference>
<dbReference type="OrthoDB" id="3858051at2759"/>